<evidence type="ECO:0000256" key="1">
    <source>
        <dbReference type="SAM" id="Phobius"/>
    </source>
</evidence>
<proteinExistence type="predicted"/>
<evidence type="ECO:0000313" key="2">
    <source>
        <dbReference type="EMBL" id="GIH10058.1"/>
    </source>
</evidence>
<accession>A0A8J3QIK1</accession>
<organism evidence="2 3">
    <name type="scientific">Rhizocola hellebori</name>
    <dbReference type="NCBI Taxonomy" id="1392758"/>
    <lineage>
        <taxon>Bacteria</taxon>
        <taxon>Bacillati</taxon>
        <taxon>Actinomycetota</taxon>
        <taxon>Actinomycetes</taxon>
        <taxon>Micromonosporales</taxon>
        <taxon>Micromonosporaceae</taxon>
        <taxon>Rhizocola</taxon>
    </lineage>
</organism>
<protein>
    <submittedName>
        <fullName evidence="2">Uncharacterized protein</fullName>
    </submittedName>
</protein>
<dbReference type="EMBL" id="BONY01000083">
    <property type="protein sequence ID" value="GIH10058.1"/>
    <property type="molecule type" value="Genomic_DNA"/>
</dbReference>
<keyword evidence="1" id="KW-1133">Transmembrane helix</keyword>
<feature type="transmembrane region" description="Helical" evidence="1">
    <location>
        <begin position="34"/>
        <end position="53"/>
    </location>
</feature>
<keyword evidence="1" id="KW-0812">Transmembrane</keyword>
<keyword evidence="3" id="KW-1185">Reference proteome</keyword>
<keyword evidence="1" id="KW-0472">Membrane</keyword>
<dbReference type="Proteomes" id="UP000612899">
    <property type="component" value="Unassembled WGS sequence"/>
</dbReference>
<gene>
    <name evidence="2" type="ORF">Rhe02_81250</name>
</gene>
<sequence>MLLLDRLAAVCTTRLCELRQHAQRRPDGGYSTEAIAVTAFLVALALAALAIWGPKLLDKIRGMQI</sequence>
<reference evidence="2" key="1">
    <citation type="submission" date="2021-01" db="EMBL/GenBank/DDBJ databases">
        <title>Whole genome shotgun sequence of Rhizocola hellebori NBRC 109834.</title>
        <authorList>
            <person name="Komaki H."/>
            <person name="Tamura T."/>
        </authorList>
    </citation>
    <scope>NUCLEOTIDE SEQUENCE</scope>
    <source>
        <strain evidence="2">NBRC 109834</strain>
    </source>
</reference>
<comment type="caution">
    <text evidence="2">The sequence shown here is derived from an EMBL/GenBank/DDBJ whole genome shotgun (WGS) entry which is preliminary data.</text>
</comment>
<name>A0A8J3QIK1_9ACTN</name>
<evidence type="ECO:0000313" key="3">
    <source>
        <dbReference type="Proteomes" id="UP000612899"/>
    </source>
</evidence>
<dbReference type="AlphaFoldDB" id="A0A8J3QIK1"/>